<protein>
    <submittedName>
        <fullName evidence="1">Uncharacterized protein</fullName>
    </submittedName>
</protein>
<proteinExistence type="predicted"/>
<evidence type="ECO:0000313" key="2">
    <source>
        <dbReference type="Proteomes" id="UP000788993"/>
    </source>
</evidence>
<organism evidence="1 2">
    <name type="scientific">Ogataea polymorpha</name>
    <dbReference type="NCBI Taxonomy" id="460523"/>
    <lineage>
        <taxon>Eukaryota</taxon>
        <taxon>Fungi</taxon>
        <taxon>Dikarya</taxon>
        <taxon>Ascomycota</taxon>
        <taxon>Saccharomycotina</taxon>
        <taxon>Pichiomycetes</taxon>
        <taxon>Pichiales</taxon>
        <taxon>Pichiaceae</taxon>
        <taxon>Ogataea</taxon>
    </lineage>
</organism>
<dbReference type="Proteomes" id="UP000788993">
    <property type="component" value="Unassembled WGS sequence"/>
</dbReference>
<dbReference type="AlphaFoldDB" id="A0A9P8NYR0"/>
<keyword evidence="2" id="KW-1185">Reference proteome</keyword>
<dbReference type="EMBL" id="JAEUBD010001266">
    <property type="protein sequence ID" value="KAH3662663.1"/>
    <property type="molecule type" value="Genomic_DNA"/>
</dbReference>
<accession>A0A9P8NYR0</accession>
<reference evidence="1" key="2">
    <citation type="submission" date="2021-01" db="EMBL/GenBank/DDBJ databases">
        <authorList>
            <person name="Schikora-Tamarit M.A."/>
        </authorList>
    </citation>
    <scope>NUCLEOTIDE SEQUENCE</scope>
    <source>
        <strain evidence="1">NCAIM Y.01608</strain>
    </source>
</reference>
<name>A0A9P8NYR0_9ASCO</name>
<evidence type="ECO:0000313" key="1">
    <source>
        <dbReference type="EMBL" id="KAH3662663.1"/>
    </source>
</evidence>
<sequence length="200" mass="22501">MQLSVWEQAAQILHGLPQIVGMQARKERWSGDFRPRAASAVENSHVSGALQMVHDRADILLVRAARKPMQHQHYGKHVFPPLLVHLAYFLLRVVSGSGMQFRIVFGLCGQGALGKDFGIFRVHVVVERKLAGQICRLNNPAAVVHSVYFGKVGLAKIHVLEDIVEQQRMQAEAVFIPEFRRRGDKASKGNLRARPRLFQL</sequence>
<comment type="caution">
    <text evidence="1">The sequence shown here is derived from an EMBL/GenBank/DDBJ whole genome shotgun (WGS) entry which is preliminary data.</text>
</comment>
<reference evidence="1" key="1">
    <citation type="journal article" date="2021" name="Open Biol.">
        <title>Shared evolutionary footprints suggest mitochondrial oxidative damage underlies multiple complex I losses in fungi.</title>
        <authorList>
            <person name="Schikora-Tamarit M.A."/>
            <person name="Marcet-Houben M."/>
            <person name="Nosek J."/>
            <person name="Gabaldon T."/>
        </authorList>
    </citation>
    <scope>NUCLEOTIDE SEQUENCE</scope>
    <source>
        <strain evidence="1">NCAIM Y.01608</strain>
    </source>
</reference>
<gene>
    <name evidence="1" type="ORF">OGATHE_004238</name>
</gene>